<evidence type="ECO:0000313" key="3">
    <source>
        <dbReference type="EMBL" id="KAJ7650005.1"/>
    </source>
</evidence>
<dbReference type="InterPro" id="IPR007867">
    <property type="entry name" value="GMC_OxRtase_C"/>
</dbReference>
<keyword evidence="4" id="KW-1185">Reference proteome</keyword>
<dbReference type="SUPFAM" id="SSF51905">
    <property type="entry name" value="FAD/NAD(P)-binding domain"/>
    <property type="match status" value="1"/>
</dbReference>
<protein>
    <submittedName>
        <fullName evidence="3">Glucose-methanol-choline oxidoreductase</fullName>
    </submittedName>
</protein>
<proteinExistence type="predicted"/>
<evidence type="ECO:0000259" key="2">
    <source>
        <dbReference type="Pfam" id="PF05199"/>
    </source>
</evidence>
<dbReference type="Pfam" id="PF05199">
    <property type="entry name" value="GMC_oxred_C"/>
    <property type="match status" value="1"/>
</dbReference>
<dbReference type="Gene3D" id="3.50.50.60">
    <property type="entry name" value="FAD/NAD(P)-binding domain"/>
    <property type="match status" value="1"/>
</dbReference>
<accession>A0AAD7CIP4</accession>
<comment type="cofactor">
    <cofactor evidence="1">
        <name>FAD</name>
        <dbReference type="ChEBI" id="CHEBI:57692"/>
    </cofactor>
</comment>
<name>A0AAD7CIP4_9AGAR</name>
<feature type="domain" description="Glucose-methanol-choline oxidoreductase C-terminal" evidence="2">
    <location>
        <begin position="3"/>
        <end position="42"/>
    </location>
</feature>
<organism evidence="3 4">
    <name type="scientific">Roridomyces roridus</name>
    <dbReference type="NCBI Taxonomy" id="1738132"/>
    <lineage>
        <taxon>Eukaryota</taxon>
        <taxon>Fungi</taxon>
        <taxon>Dikarya</taxon>
        <taxon>Basidiomycota</taxon>
        <taxon>Agaricomycotina</taxon>
        <taxon>Agaricomycetes</taxon>
        <taxon>Agaricomycetidae</taxon>
        <taxon>Agaricales</taxon>
        <taxon>Marasmiineae</taxon>
        <taxon>Mycenaceae</taxon>
        <taxon>Roridomyces</taxon>
    </lineage>
</organism>
<dbReference type="GO" id="GO:0016614">
    <property type="term" value="F:oxidoreductase activity, acting on CH-OH group of donors"/>
    <property type="evidence" value="ECO:0007669"/>
    <property type="project" value="InterPro"/>
</dbReference>
<dbReference type="EMBL" id="JARKIF010000001">
    <property type="protein sequence ID" value="KAJ7650005.1"/>
    <property type="molecule type" value="Genomic_DNA"/>
</dbReference>
<comment type="caution">
    <text evidence="3">The sequence shown here is derived from an EMBL/GenBank/DDBJ whole genome shotgun (WGS) entry which is preliminary data.</text>
</comment>
<dbReference type="Proteomes" id="UP001221142">
    <property type="component" value="Unassembled WGS sequence"/>
</dbReference>
<evidence type="ECO:0000313" key="4">
    <source>
        <dbReference type="Proteomes" id="UP001221142"/>
    </source>
</evidence>
<reference evidence="3" key="1">
    <citation type="submission" date="2023-03" db="EMBL/GenBank/DDBJ databases">
        <title>Massive genome expansion in bonnet fungi (Mycena s.s.) driven by repeated elements and novel gene families across ecological guilds.</title>
        <authorList>
            <consortium name="Lawrence Berkeley National Laboratory"/>
            <person name="Harder C.B."/>
            <person name="Miyauchi S."/>
            <person name="Viragh M."/>
            <person name="Kuo A."/>
            <person name="Thoen E."/>
            <person name="Andreopoulos B."/>
            <person name="Lu D."/>
            <person name="Skrede I."/>
            <person name="Drula E."/>
            <person name="Henrissat B."/>
            <person name="Morin E."/>
            <person name="Kohler A."/>
            <person name="Barry K."/>
            <person name="LaButti K."/>
            <person name="Morin E."/>
            <person name="Salamov A."/>
            <person name="Lipzen A."/>
            <person name="Mereny Z."/>
            <person name="Hegedus B."/>
            <person name="Baldrian P."/>
            <person name="Stursova M."/>
            <person name="Weitz H."/>
            <person name="Taylor A."/>
            <person name="Grigoriev I.V."/>
            <person name="Nagy L.G."/>
            <person name="Martin F."/>
            <person name="Kauserud H."/>
        </authorList>
    </citation>
    <scope>NUCLEOTIDE SEQUENCE</scope>
    <source>
        <strain evidence="3">9284</strain>
    </source>
</reference>
<gene>
    <name evidence="3" type="ORF">FB45DRAFT_1050101</name>
</gene>
<dbReference type="AlphaFoldDB" id="A0AAD7CIP4"/>
<evidence type="ECO:0000256" key="1">
    <source>
        <dbReference type="ARBA" id="ARBA00001974"/>
    </source>
</evidence>
<sequence>MKPRAEGGVVDSKLNVYGVKNLKVTDMSIAPMSEATYNTALVVGEKVAVMVAEELGIKIA</sequence>
<dbReference type="InterPro" id="IPR036188">
    <property type="entry name" value="FAD/NAD-bd_sf"/>
</dbReference>